<gene>
    <name evidence="2" type="ORF">IC617_04255</name>
</gene>
<name>A0A8J6QU73_9GAMM</name>
<comment type="caution">
    <text evidence="2">The sequence shown here is derived from an EMBL/GenBank/DDBJ whole genome shotgun (WGS) entry which is preliminary data.</text>
</comment>
<feature type="chain" id="PRO_5035247042" evidence="1">
    <location>
        <begin position="22"/>
        <end position="720"/>
    </location>
</feature>
<evidence type="ECO:0000313" key="2">
    <source>
        <dbReference type="EMBL" id="MBD1388633.1"/>
    </source>
</evidence>
<accession>A0A8J6QU73</accession>
<dbReference type="Proteomes" id="UP000638014">
    <property type="component" value="Unassembled WGS sequence"/>
</dbReference>
<feature type="signal peptide" evidence="1">
    <location>
        <begin position="1"/>
        <end position="21"/>
    </location>
</feature>
<evidence type="ECO:0000313" key="3">
    <source>
        <dbReference type="Proteomes" id="UP000638014"/>
    </source>
</evidence>
<protein>
    <submittedName>
        <fullName evidence="2">Uncharacterized protein</fullName>
    </submittedName>
</protein>
<organism evidence="2 3">
    <name type="scientific">Neiella litorisoli</name>
    <dbReference type="NCBI Taxonomy" id="2771431"/>
    <lineage>
        <taxon>Bacteria</taxon>
        <taxon>Pseudomonadati</taxon>
        <taxon>Pseudomonadota</taxon>
        <taxon>Gammaproteobacteria</taxon>
        <taxon>Alteromonadales</taxon>
        <taxon>Echinimonadaceae</taxon>
        <taxon>Neiella</taxon>
    </lineage>
</organism>
<keyword evidence="1" id="KW-0732">Signal</keyword>
<reference evidence="2" key="1">
    <citation type="submission" date="2020-09" db="EMBL/GenBank/DDBJ databases">
        <title>A novel bacterium of genus Neiella, isolated from South China Sea.</title>
        <authorList>
            <person name="Huang H."/>
            <person name="Mo K."/>
            <person name="Hu Y."/>
        </authorList>
    </citation>
    <scope>NUCLEOTIDE SEQUENCE</scope>
    <source>
        <strain evidence="2">HB171785</strain>
    </source>
</reference>
<dbReference type="EMBL" id="JACXAF010000004">
    <property type="protein sequence ID" value="MBD1388633.1"/>
    <property type="molecule type" value="Genomic_DNA"/>
</dbReference>
<evidence type="ECO:0000256" key="1">
    <source>
        <dbReference type="SAM" id="SignalP"/>
    </source>
</evidence>
<keyword evidence="3" id="KW-1185">Reference proteome</keyword>
<dbReference type="AlphaFoldDB" id="A0A8J6QU73"/>
<proteinExistence type="predicted"/>
<sequence>MNKYISTLICAALPLSVAVQAAQTAADPTLVWDATADFTVIDAGQVPYYVDQRNDALGIDARKLDYRNMYAQAWREFDGETGLYDITITVLTEEDGEPNYRLMHNGKAIKIYRASYIGPGSKQDLKPETHTWHRVALSKGDKIGIESMAKTNRQIPEGEGTAWARGRWQQLEFKLSANQGPERASFDRSNDLLLAQFDSKPDADDIHTIAALGSLLAAPQFSDIKSYAVAGTVGVQQGQYINPNPLLKLAFAAENKGWTDAKQDWQASVKRTAKQVSSVLAKGGKVWVQEAGQSDFTYDWLQLLAAQGVDAALIKTNVIVIQHSAWNEQKSTASKLDYVKANTDYRAIEDGNKPKRKFDRNNRRGPLTPMFVDQDTKWLAAATSPNNSKAKARELWQTAEQIVAQSNFGKGDHKAKYSSIPAGGVDFSDLVETWWTLELNHQANSVHAFWDNYVTDVALDVVNAPAGRLAVVADGNSPDPDDIGATPIMFAMLQKAKLSDRLVHLSHSCDLDPSQNKGKQQIDAVSEVTRQQVLDELSGKSIEYFGPFKNLRDYYNCRTQQQQATQDLVDAIDASTADDPLWIIEAGEPDLIGYALQQANPKAIPHVHVVSHHPANDDSGYFFTWQQILDFGVTEHQIGDQNVGLQTPMSDWDWAENHELPGIAYIWEMLAYAERDGMVDFQTNKFDCSDAGMVYWWITGADQGGNNNATPQDIKRLLPL</sequence>